<dbReference type="OrthoDB" id="6866891at2"/>
<sequence>MTIYLIEHADSVGLSNHRYYLEQLPQRIELFKMDLGLVPAHEVGKYREPALTPTTERARQDMSRWPDMVKPMRQLHQDFALFIRETNRFVSQLETYKELKGRPGTRDSIDTLALHLEPFNLTGKLGISPSTKTSEVVALVSQKLQDFEGLFSVKATEMELIRLSVHEVIPRFIDFMNLRIVEHEAKHRRNNQQLSATVLDELATARSKLRWSEKQYLYGLQAASNMGTYCSRMAELLRYAKAELDGINDRSSVAILALSTGLMSARTNESESLAKRVWEML</sequence>
<dbReference type="AlphaFoldDB" id="A0A085VRF1"/>
<protein>
    <submittedName>
        <fullName evidence="1">Uncharacterized protein</fullName>
    </submittedName>
</protein>
<dbReference type="RefSeq" id="WP_032624844.1">
    <property type="nucleotide sequence ID" value="NZ_JPQU01000011.1"/>
</dbReference>
<accession>A0A085VRF1</accession>
<dbReference type="EMBL" id="JPQU01000011">
    <property type="protein sequence ID" value="KFE58014.1"/>
    <property type="molecule type" value="Genomic_DNA"/>
</dbReference>
<reference evidence="1 2" key="1">
    <citation type="submission" date="2014-07" db="EMBL/GenBank/DDBJ databases">
        <title>Draft Genome Sequences of Environmental Pseudomonas syringae strains.</title>
        <authorList>
            <person name="Baltrus D.A."/>
            <person name="Berge O."/>
            <person name="Morris C."/>
        </authorList>
    </citation>
    <scope>NUCLEOTIDE SEQUENCE [LARGE SCALE GENOMIC DNA]</scope>
    <source>
        <strain evidence="1 2">GAW0119</strain>
    </source>
</reference>
<proteinExistence type="predicted"/>
<organism evidence="1 2">
    <name type="scientific">Pseudomonas syringae</name>
    <dbReference type="NCBI Taxonomy" id="317"/>
    <lineage>
        <taxon>Bacteria</taxon>
        <taxon>Pseudomonadati</taxon>
        <taxon>Pseudomonadota</taxon>
        <taxon>Gammaproteobacteria</taxon>
        <taxon>Pseudomonadales</taxon>
        <taxon>Pseudomonadaceae</taxon>
        <taxon>Pseudomonas</taxon>
    </lineage>
</organism>
<evidence type="ECO:0000313" key="1">
    <source>
        <dbReference type="EMBL" id="KFE58014.1"/>
    </source>
</evidence>
<evidence type="ECO:0000313" key="2">
    <source>
        <dbReference type="Proteomes" id="UP000028631"/>
    </source>
</evidence>
<name>A0A085VRF1_PSESX</name>
<dbReference type="Proteomes" id="UP000028631">
    <property type="component" value="Unassembled WGS sequence"/>
</dbReference>
<gene>
    <name evidence="1" type="ORF">IV01_00095</name>
</gene>
<comment type="caution">
    <text evidence="1">The sequence shown here is derived from an EMBL/GenBank/DDBJ whole genome shotgun (WGS) entry which is preliminary data.</text>
</comment>
<dbReference type="PATRIC" id="fig|317.175.peg.23"/>
<keyword evidence="2" id="KW-1185">Reference proteome</keyword>